<reference evidence="1 2" key="1">
    <citation type="submission" date="2018-08" db="EMBL/GenBank/DDBJ databases">
        <title>Recombination of ecologically and evolutionarily significant loci maintains genetic cohesion in the Pseudomonas syringae species complex.</title>
        <authorList>
            <person name="Dillon M."/>
            <person name="Thakur S."/>
            <person name="Almeida R.N.D."/>
            <person name="Weir B.S."/>
            <person name="Guttman D.S."/>
        </authorList>
    </citation>
    <scope>NUCLEOTIDE SEQUENCE [LARGE SCALE GENOMIC DNA]</scope>
    <source>
        <strain evidence="1 2">ICMP 4086</strain>
    </source>
</reference>
<comment type="caution">
    <text evidence="1">The sequence shown here is derived from an EMBL/GenBank/DDBJ whole genome shotgun (WGS) entry which is preliminary data.</text>
</comment>
<protein>
    <submittedName>
        <fullName evidence="1">Collagen pro alpha-chain</fullName>
    </submittedName>
</protein>
<proteinExistence type="predicted"/>
<name>A0A0P9KAQ5_9PSED</name>
<evidence type="ECO:0000313" key="1">
    <source>
        <dbReference type="EMBL" id="RMM09077.1"/>
    </source>
</evidence>
<evidence type="ECO:0000313" key="2">
    <source>
        <dbReference type="Proteomes" id="UP000278587"/>
    </source>
</evidence>
<sequence length="280" mass="28183">MPGATGAKSFCSAFFIFNPSAVRLRGTLMRKLVLLAALFSPLAMAQAIIVAPHSLMRLPGSSSVLQVERLEVSDYGTLLIPAGIDDVKIGELVLGHEARIAIVPGVQAFNLVVVHGEFGTGSQITARGAPGTFEKPALPGRNLTLRLQSLNAEELSIDARGGAGSPGYVGLDGGTGEEPGCTWGQAGRGYNGDSGGNGHDGAAGAQVRLELPQSFPAERIKVNVAGGAAGKGGEGGKAGKGGASKGCIVYRADGGKAGRPGEPGLPGVAGPAGSLILQRL</sequence>
<keyword evidence="1" id="KW-0176">Collagen</keyword>
<dbReference type="Proteomes" id="UP000278587">
    <property type="component" value="Unassembled WGS sequence"/>
</dbReference>
<dbReference type="EMBL" id="RBOC01000109">
    <property type="protein sequence ID" value="RMM09077.1"/>
    <property type="molecule type" value="Genomic_DNA"/>
</dbReference>
<organism evidence="1 2">
    <name type="scientific">Pseudomonas caricapapayae</name>
    <dbReference type="NCBI Taxonomy" id="46678"/>
    <lineage>
        <taxon>Bacteria</taxon>
        <taxon>Pseudomonadati</taxon>
        <taxon>Pseudomonadota</taxon>
        <taxon>Gammaproteobacteria</taxon>
        <taxon>Pseudomonadales</taxon>
        <taxon>Pseudomonadaceae</taxon>
        <taxon>Pseudomonas</taxon>
    </lineage>
</organism>
<gene>
    <name evidence="1" type="ORF">ALQ84_100669</name>
</gene>
<dbReference type="AlphaFoldDB" id="A0A0P9KAQ5"/>
<accession>A0A0P9KAQ5</accession>